<dbReference type="PANTHER" id="PTHR43615">
    <property type="entry name" value="PHOSPHOENOLPYRUVATE SYNTHASE-RELATED"/>
    <property type="match status" value="1"/>
</dbReference>
<gene>
    <name evidence="2" type="ORF">Q2T77_37375</name>
</gene>
<dbReference type="SUPFAM" id="SSF52009">
    <property type="entry name" value="Phosphohistidine domain"/>
    <property type="match status" value="1"/>
</dbReference>
<accession>A0ABT8SGR2</accession>
<feature type="domain" description="PEP-utilising enzyme mobile" evidence="1">
    <location>
        <begin position="469"/>
        <end position="540"/>
    </location>
</feature>
<dbReference type="RefSeq" id="WP_301816328.1">
    <property type="nucleotide sequence ID" value="NZ_JAUJZH010000053.1"/>
</dbReference>
<evidence type="ECO:0000259" key="1">
    <source>
        <dbReference type="Pfam" id="PF00391"/>
    </source>
</evidence>
<name>A0ABT8SGR2_9BURK</name>
<dbReference type="InterPro" id="IPR008279">
    <property type="entry name" value="PEP-util_enz_mobile_dom"/>
</dbReference>
<organism evidence="2 3">
    <name type="scientific">Variovorax ginsengisoli</name>
    <dbReference type="NCBI Taxonomy" id="363844"/>
    <lineage>
        <taxon>Bacteria</taxon>
        <taxon>Pseudomonadati</taxon>
        <taxon>Pseudomonadota</taxon>
        <taxon>Betaproteobacteria</taxon>
        <taxon>Burkholderiales</taxon>
        <taxon>Comamonadaceae</taxon>
        <taxon>Variovorax</taxon>
    </lineage>
</organism>
<sequence>MTVHDLSIKLPIEPPGPGPWKQDGVHFPRPLTRYFQEMHPGPFRAGTQAFARYYGMLIDGLQIAYVQGFGYSQVVPAPESELPERFQRAEQVYAQKLWREQLREWDNQCKPAAIALHRELQLVDADALSDAELVAYLRRCRDHHAAMITQHMRFTGGAVLPVGDFLAHAGAWTQLPPSELLALMRGSAEVSSGGSDEMVRLKGAFATDAAARTLLVSDGDPAQLLERLRTLGGDAGAAVRGYLDLVGHRLIDGFDIAEPTALELPDALLRSLRIALSGEAVVASDLDVRVAEVRARVPVAHQAQFDELLGEARLMYRLRDERGVYSDIWASGLMRRAALAAGRRVSARGRIATPLHMLDAGIDEMCALVAASGGPTAEELAQRAAYRAAHTAKDVPPLLGPPPPLPPDLAALPPPVARLMRATFIALGHLFGSSEATNEDKMLYGLAASKGVYEGPARRVSGPSEFGRIQQGDVLVTESTTEAFNILLPLLGGIVTDNGGLLSHAAIVAREYGIPGVVGTREATERISDGMRLRVDGDAGEVTVLG</sequence>
<proteinExistence type="predicted"/>
<keyword evidence="3" id="KW-1185">Reference proteome</keyword>
<dbReference type="InterPro" id="IPR051549">
    <property type="entry name" value="PEP_Utilizing_Enz"/>
</dbReference>
<evidence type="ECO:0000313" key="3">
    <source>
        <dbReference type="Proteomes" id="UP001169027"/>
    </source>
</evidence>
<dbReference type="EMBL" id="JAUKVY010000053">
    <property type="protein sequence ID" value="MDO1537915.1"/>
    <property type="molecule type" value="Genomic_DNA"/>
</dbReference>
<dbReference type="Proteomes" id="UP001169027">
    <property type="component" value="Unassembled WGS sequence"/>
</dbReference>
<reference evidence="2" key="1">
    <citation type="submission" date="2023-06" db="EMBL/GenBank/DDBJ databases">
        <authorList>
            <person name="Jiang Y."/>
            <person name="Liu Q."/>
        </authorList>
    </citation>
    <scope>NUCLEOTIDE SEQUENCE</scope>
    <source>
        <strain evidence="2">CGMCC 1.12090</strain>
    </source>
</reference>
<dbReference type="PANTHER" id="PTHR43615:SF1">
    <property type="entry name" value="PPDK_N DOMAIN-CONTAINING PROTEIN"/>
    <property type="match status" value="1"/>
</dbReference>
<comment type="caution">
    <text evidence="2">The sequence shown here is derived from an EMBL/GenBank/DDBJ whole genome shotgun (WGS) entry which is preliminary data.</text>
</comment>
<protein>
    <submittedName>
        <fullName evidence="2">PEP-utilizing enzyme</fullName>
    </submittedName>
</protein>
<dbReference type="InterPro" id="IPR036637">
    <property type="entry name" value="Phosphohistidine_dom_sf"/>
</dbReference>
<evidence type="ECO:0000313" key="2">
    <source>
        <dbReference type="EMBL" id="MDO1537915.1"/>
    </source>
</evidence>
<dbReference type="Pfam" id="PF00391">
    <property type="entry name" value="PEP-utilizers"/>
    <property type="match status" value="1"/>
</dbReference>
<dbReference type="Gene3D" id="3.50.30.10">
    <property type="entry name" value="Phosphohistidine domain"/>
    <property type="match status" value="1"/>
</dbReference>